<feature type="transmembrane region" description="Helical" evidence="1">
    <location>
        <begin position="96"/>
        <end position="116"/>
    </location>
</feature>
<feature type="transmembrane region" description="Helical" evidence="1">
    <location>
        <begin position="123"/>
        <end position="152"/>
    </location>
</feature>
<dbReference type="STRING" id="1817892.AUK40_00625"/>
<feature type="transmembrane region" description="Helical" evidence="1">
    <location>
        <begin position="229"/>
        <end position="250"/>
    </location>
</feature>
<dbReference type="Pfam" id="PF16949">
    <property type="entry name" value="ABC_tran_2"/>
    <property type="match status" value="1"/>
</dbReference>
<feature type="transmembrane region" description="Helical" evidence="1">
    <location>
        <begin position="500"/>
        <end position="523"/>
    </location>
</feature>
<dbReference type="InterPro" id="IPR031599">
    <property type="entry name" value="ABC_tran_2"/>
</dbReference>
<name>A0A1J5ISI8_9BACT</name>
<feature type="transmembrane region" description="Helical" evidence="1">
    <location>
        <begin position="158"/>
        <end position="175"/>
    </location>
</feature>
<gene>
    <name evidence="2" type="ORF">AUK40_00625</name>
</gene>
<keyword evidence="1" id="KW-1133">Transmembrane helix</keyword>
<dbReference type="AlphaFoldDB" id="A0A1J5ISI8"/>
<feature type="transmembrane region" description="Helical" evidence="1">
    <location>
        <begin position="386"/>
        <end position="405"/>
    </location>
</feature>
<proteinExistence type="predicted"/>
<comment type="caution">
    <text evidence="2">The sequence shown here is derived from an EMBL/GenBank/DDBJ whole genome shotgun (WGS) entry which is preliminary data.</text>
</comment>
<reference evidence="2 3" key="1">
    <citation type="journal article" date="2016" name="Environ. Microbiol.">
        <title>Genomic resolution of a cold subsurface aquifer community provides metabolic insights for novel microbes adapted to high CO concentrations.</title>
        <authorList>
            <person name="Probst A.J."/>
            <person name="Castelle C.J."/>
            <person name="Singh A."/>
            <person name="Brown C.T."/>
            <person name="Anantharaman K."/>
            <person name="Sharon I."/>
            <person name="Hug L.A."/>
            <person name="Burstein D."/>
            <person name="Emerson J.B."/>
            <person name="Thomas B.C."/>
            <person name="Banfield J.F."/>
        </authorList>
    </citation>
    <scope>NUCLEOTIDE SEQUENCE [LARGE SCALE GENOMIC DNA]</scope>
    <source>
        <strain evidence="2">CG2_30_54_11</strain>
    </source>
</reference>
<protein>
    <submittedName>
        <fullName evidence="2">Uncharacterized protein</fullName>
    </submittedName>
</protein>
<evidence type="ECO:0000313" key="2">
    <source>
        <dbReference type="EMBL" id="OIP99667.1"/>
    </source>
</evidence>
<dbReference type="EMBL" id="MNZT01000011">
    <property type="protein sequence ID" value="OIP99667.1"/>
    <property type="molecule type" value="Genomic_DNA"/>
</dbReference>
<sequence length="528" mass="57705">MLFVPFFILALGFVYGLFSISRTVLQFLLEQGEVGEALIEQGVGMLLNTFFFLLVVSTVMAAATTLFQSKETRYLLTQPIDALAIFWYKAIETILYSSWMVLLLGLPIFLALGAVLSVSPGSILLFLTLITLMVVIAGLCGVLLSFGFTALLAVSSRLPRLAMLFTVLLGGWYLFSAQHSSTSVLPDISNIPAIQAYIGQLRTSSPYFPGSWVQQAFFGLQKGASGDTLYFAALLLVTTLFLVQMLTQVAGRVYLPLWWLSGAQGRHNRKKAVHMHRSPVASVAGALMEKDAKLFLRDPSQWLQSGTLVGLFVFLIIILRQVPARFAHLEVIFGTIVAYMGFAIVGYLFTTLSLRFIFPAMSLEGRSFWFLLTSPVSRSRLLTAKVIPLTMLLVLASTGMASLMGQLLSLPAEIQRISLVATAASVSVIAFFTFAVGTIWINLKEADPSKLASSVPAIVCTMILFGLLTAVIMVLAVPFHAYFQSVLQGDLYDQGMTDSILTWITVCALILDAGLFGVVVRAFGKRDF</sequence>
<organism evidence="2 3">
    <name type="scientific">Candidatus Wirthbacteria bacterium CG2_30_54_11</name>
    <dbReference type="NCBI Taxonomy" id="1817892"/>
    <lineage>
        <taxon>Bacteria</taxon>
        <taxon>Candidatus Wirthbacteria</taxon>
    </lineage>
</organism>
<evidence type="ECO:0000313" key="3">
    <source>
        <dbReference type="Proteomes" id="UP000183245"/>
    </source>
</evidence>
<accession>A0A1J5ISI8</accession>
<feature type="transmembrane region" description="Helical" evidence="1">
    <location>
        <begin position="417"/>
        <end position="443"/>
    </location>
</feature>
<feature type="transmembrane region" description="Helical" evidence="1">
    <location>
        <begin position="455"/>
        <end position="480"/>
    </location>
</feature>
<keyword evidence="1" id="KW-0812">Transmembrane</keyword>
<evidence type="ECO:0000256" key="1">
    <source>
        <dbReference type="SAM" id="Phobius"/>
    </source>
</evidence>
<feature type="transmembrane region" description="Helical" evidence="1">
    <location>
        <begin position="302"/>
        <end position="319"/>
    </location>
</feature>
<dbReference type="Proteomes" id="UP000183245">
    <property type="component" value="Unassembled WGS sequence"/>
</dbReference>
<feature type="transmembrane region" description="Helical" evidence="1">
    <location>
        <begin position="43"/>
        <end position="67"/>
    </location>
</feature>
<keyword evidence="1" id="KW-0472">Membrane</keyword>
<feature type="transmembrane region" description="Helical" evidence="1">
    <location>
        <begin position="331"/>
        <end position="350"/>
    </location>
</feature>